<dbReference type="EMBL" id="CP076544">
    <property type="protein sequence ID" value="QWS34287.1"/>
    <property type="molecule type" value="Genomic_DNA"/>
</dbReference>
<proteinExistence type="predicted"/>
<accession>A0ACD1E5Q6</accession>
<evidence type="ECO:0000313" key="1">
    <source>
        <dbReference type="EMBL" id="QWS34287.1"/>
    </source>
</evidence>
<sequence>MLVGTSDRGGAAGRRQVDVELGRGVHDRHPAAVPDLATDEDGGAVGRGTGTVLAIAIAVAVAGSRLARTAAGALADREAGVDRVDRRDRDDRLGAGSAAVAALAGVGPRRDRRGDRRRRDVRAADVRDPDGHLGLGELGGQVDREGAVRAHPGGPLVVTARHLGEQPPAGGRLVDRPVQGEAGRGLIDVADGGGVRQRQDHLERRRRDPVAVPPGDRVERPRRDGRQVERRGHLARRRRLTHVEEGRAGRPVDHGEAVERRPGGGEVGTVVRGGKERQTVDRAGRRTAHGGHGQRTLRTVLALGQGDARRHRPHGAVVVEVHADRPP</sequence>
<keyword evidence="2" id="KW-1185">Reference proteome</keyword>
<dbReference type="Proteomes" id="UP000681794">
    <property type="component" value="Chromosome"/>
</dbReference>
<gene>
    <name evidence="1" type="ORF">KM842_03665</name>
</gene>
<name>A0ACD1E5Q6_9MICO</name>
<reference evidence="1" key="1">
    <citation type="submission" date="2021-06" db="EMBL/GenBank/DDBJ databases">
        <authorList>
            <person name="Ellington A.J."/>
            <person name="Bryan N.C."/>
            <person name="Christner B.C."/>
            <person name="Reisch C.R."/>
        </authorList>
    </citation>
    <scope>NUCLEOTIDE SEQUENCE</scope>
    <source>
        <strain evidence="1">L6-1</strain>
    </source>
</reference>
<protein>
    <submittedName>
        <fullName evidence="1">Uncharacterized protein</fullName>
    </submittedName>
</protein>
<organism evidence="1 2">
    <name type="scientific">Curtobacterium aetherium</name>
    <dbReference type="NCBI Taxonomy" id="2841594"/>
    <lineage>
        <taxon>Bacteria</taxon>
        <taxon>Bacillati</taxon>
        <taxon>Actinomycetota</taxon>
        <taxon>Actinomycetes</taxon>
        <taxon>Micrococcales</taxon>
        <taxon>Microbacteriaceae</taxon>
        <taxon>Curtobacterium</taxon>
    </lineage>
</organism>
<evidence type="ECO:0000313" key="2">
    <source>
        <dbReference type="Proteomes" id="UP000681794"/>
    </source>
</evidence>